<evidence type="ECO:0000256" key="2">
    <source>
        <dbReference type="ARBA" id="ARBA00011032"/>
    </source>
</evidence>
<dbReference type="InterPro" id="IPR036503">
    <property type="entry name" value="Ald_Fedxn_OxRdtase_N_sf"/>
</dbReference>
<evidence type="ECO:0000256" key="5">
    <source>
        <dbReference type="ARBA" id="ARBA00023004"/>
    </source>
</evidence>
<keyword evidence="6" id="KW-0411">Iron-sulfur</keyword>
<feature type="domain" description="Aldehyde ferredoxin oxidoreductase N-terminal" evidence="8">
    <location>
        <begin position="15"/>
        <end position="226"/>
    </location>
</feature>
<dbReference type="AlphaFoldDB" id="A0A518D339"/>
<evidence type="ECO:0000256" key="1">
    <source>
        <dbReference type="ARBA" id="ARBA00001966"/>
    </source>
</evidence>
<dbReference type="SMART" id="SM00790">
    <property type="entry name" value="AFOR_N"/>
    <property type="match status" value="1"/>
</dbReference>
<keyword evidence="3" id="KW-0004">4Fe-4S</keyword>
<dbReference type="Gene3D" id="1.10.569.10">
    <property type="entry name" value="Aldehyde Ferredoxin Oxidoreductase Protein, subunit A, domain 2"/>
    <property type="match status" value="1"/>
</dbReference>
<organism evidence="9 10">
    <name type="scientific">Rohdeia mirabilis</name>
    <dbReference type="NCBI Taxonomy" id="2528008"/>
    <lineage>
        <taxon>Bacteria</taxon>
        <taxon>Pseudomonadati</taxon>
        <taxon>Planctomycetota</taxon>
        <taxon>Planctomycetia</taxon>
        <taxon>Planctomycetia incertae sedis</taxon>
        <taxon>Rohdeia</taxon>
    </lineage>
</organism>
<dbReference type="SUPFAM" id="SSF56228">
    <property type="entry name" value="Aldehyde ferredoxin oxidoreductase, N-terminal domain"/>
    <property type="match status" value="1"/>
</dbReference>
<evidence type="ECO:0000256" key="3">
    <source>
        <dbReference type="ARBA" id="ARBA00022485"/>
    </source>
</evidence>
<dbReference type="InterPro" id="IPR012675">
    <property type="entry name" value="Beta-grasp_dom_sf"/>
</dbReference>
<evidence type="ECO:0000256" key="6">
    <source>
        <dbReference type="ARBA" id="ARBA00023014"/>
    </source>
</evidence>
<evidence type="ECO:0000256" key="7">
    <source>
        <dbReference type="SAM" id="MobiDB-lite"/>
    </source>
</evidence>
<proteinExistence type="inferred from homology"/>
<name>A0A518D339_9BACT</name>
<dbReference type="PANTHER" id="PTHR30038">
    <property type="entry name" value="ALDEHYDE FERREDOXIN OXIDOREDUCTASE"/>
    <property type="match status" value="1"/>
</dbReference>
<dbReference type="GO" id="GO:0016625">
    <property type="term" value="F:oxidoreductase activity, acting on the aldehyde or oxo group of donors, iron-sulfur protein as acceptor"/>
    <property type="evidence" value="ECO:0007669"/>
    <property type="project" value="InterPro"/>
</dbReference>
<feature type="region of interest" description="Disordered" evidence="7">
    <location>
        <begin position="692"/>
        <end position="716"/>
    </location>
</feature>
<dbReference type="PANTHER" id="PTHR30038:SF0">
    <property type="entry name" value="TUNGSTEN-CONTAINING ALDEHYDE FERREDOXIN OXIDOREDUCTASE"/>
    <property type="match status" value="1"/>
</dbReference>
<comment type="similarity">
    <text evidence="2">Belongs to the AOR/FOR family.</text>
</comment>
<reference evidence="9 10" key="1">
    <citation type="submission" date="2019-02" db="EMBL/GenBank/DDBJ databases">
        <title>Deep-cultivation of Planctomycetes and their phenomic and genomic characterization uncovers novel biology.</title>
        <authorList>
            <person name="Wiegand S."/>
            <person name="Jogler M."/>
            <person name="Boedeker C."/>
            <person name="Pinto D."/>
            <person name="Vollmers J."/>
            <person name="Rivas-Marin E."/>
            <person name="Kohn T."/>
            <person name="Peeters S.H."/>
            <person name="Heuer A."/>
            <person name="Rast P."/>
            <person name="Oberbeckmann S."/>
            <person name="Bunk B."/>
            <person name="Jeske O."/>
            <person name="Meyerdierks A."/>
            <person name="Storesund J.E."/>
            <person name="Kallscheuer N."/>
            <person name="Luecker S."/>
            <person name="Lage O.M."/>
            <person name="Pohl T."/>
            <person name="Merkel B.J."/>
            <person name="Hornburger P."/>
            <person name="Mueller R.-W."/>
            <person name="Bruemmer F."/>
            <person name="Labrenz M."/>
            <person name="Spormann A.M."/>
            <person name="Op den Camp H."/>
            <person name="Overmann J."/>
            <person name="Amann R."/>
            <person name="Jetten M.S.M."/>
            <person name="Mascher T."/>
            <person name="Medema M.H."/>
            <person name="Devos D.P."/>
            <person name="Kaster A.-K."/>
            <person name="Ovreas L."/>
            <person name="Rohde M."/>
            <person name="Galperin M.Y."/>
            <person name="Jogler C."/>
        </authorList>
    </citation>
    <scope>NUCLEOTIDE SEQUENCE [LARGE SCALE GENOMIC DNA]</scope>
    <source>
        <strain evidence="9 10">Pla163</strain>
    </source>
</reference>
<dbReference type="Gene3D" id="3.60.9.10">
    <property type="entry name" value="Aldehyde ferredoxin oxidoreductase, N-terminal domain"/>
    <property type="match status" value="1"/>
</dbReference>
<dbReference type="GO" id="GO:0051539">
    <property type="term" value="F:4 iron, 4 sulfur cluster binding"/>
    <property type="evidence" value="ECO:0007669"/>
    <property type="project" value="UniProtKB-KW"/>
</dbReference>
<dbReference type="InterPro" id="IPR036021">
    <property type="entry name" value="Tungsten_al_ferr_oxy-like_C"/>
</dbReference>
<dbReference type="RefSeq" id="WP_419185979.1">
    <property type="nucleotide sequence ID" value="NZ_CP036290.1"/>
</dbReference>
<dbReference type="Gene3D" id="3.10.20.30">
    <property type="match status" value="1"/>
</dbReference>
<dbReference type="Pfam" id="PF01314">
    <property type="entry name" value="AFOR_C"/>
    <property type="match status" value="1"/>
</dbReference>
<accession>A0A518D339</accession>
<feature type="compositionally biased region" description="Basic and acidic residues" evidence="7">
    <location>
        <begin position="270"/>
        <end position="283"/>
    </location>
</feature>
<keyword evidence="10" id="KW-1185">Reference proteome</keyword>
<sequence length="725" mass="73971">MVDRHPEPGAASAAITQRVLRVELGSAAGDPIRSLTRVPLERAPWSRVAPLGGSGLAVALVGAELERDRAARPLAICVGAAVRRGVPTAARAVVGGFAPLTGRYGEGQVGGELGPRLAAVLDGLVIVGELDRATCPGAVLVVDGRGQVEVRRLGTALVRGSVNERLERIRRELGPGATLVCGPAGDRGIAFATLASGDPPSFVGRGGLGATLGASGLVGVHVTAEAPAGERDVELERLLARSPRLVHRASGGGFEQALGAAVRGGFGGDGTEREPGEDGRGEDAVARAAAYGDAWKARRGGRVGCRGCPTPCGFVFDAIVGGGAGVRGHFGAARSLGEPLGLRDPDDVLALLARCDAVGLDAKETGGVLALLCDRADAGSESGPALRGDRRALQRAIDRIVGDPALARARDGAEALASEAPNDARTTDPGAPRHDLAALALAVGAGAGTDPMRSYPFGTDIARARLERLLEPSLGVLPADAERPDRTAAKGLLAWWHENLVAGLDACGFCVFSATGLLADGLCDLDELAARLEPGRDGIDLLAAGASVVLARAQVSALLDRPITIPAWARAALADSIVDEYRAARGVDVRGFPLPATLDRIGTRALGVPVDAGALVSGTAPPAPRRAATERRHRSTETNVSPNSVVVRAYGPLAQAFGGALRIELDAPTTLAELLERCARARPGARAALIGDSGPSAWSGGRRLEPGDPIEPGRTVDLLSALAGG</sequence>
<dbReference type="SUPFAM" id="SSF48310">
    <property type="entry name" value="Aldehyde ferredoxin oxidoreductase, C-terminal domains"/>
    <property type="match status" value="1"/>
</dbReference>
<feature type="region of interest" description="Disordered" evidence="7">
    <location>
        <begin position="263"/>
        <end position="283"/>
    </location>
</feature>
<dbReference type="EMBL" id="CP036290">
    <property type="protein sequence ID" value="QDU85890.1"/>
    <property type="molecule type" value="Genomic_DNA"/>
</dbReference>
<keyword evidence="5" id="KW-0408">Iron</keyword>
<keyword evidence="4" id="KW-0479">Metal-binding</keyword>
<evidence type="ECO:0000256" key="4">
    <source>
        <dbReference type="ARBA" id="ARBA00022723"/>
    </source>
</evidence>
<comment type="cofactor">
    <cofactor evidence="1">
        <name>[4Fe-4S] cluster</name>
        <dbReference type="ChEBI" id="CHEBI:49883"/>
    </cofactor>
</comment>
<evidence type="ECO:0000313" key="10">
    <source>
        <dbReference type="Proteomes" id="UP000319342"/>
    </source>
</evidence>
<dbReference type="InterPro" id="IPR013983">
    <property type="entry name" value="Ald_Fedxn_OxRdtase_N"/>
</dbReference>
<dbReference type="InterPro" id="IPR013984">
    <property type="entry name" value="Ald_Fedxn_OxRdtase_dom2"/>
</dbReference>
<dbReference type="Proteomes" id="UP000319342">
    <property type="component" value="Chromosome"/>
</dbReference>
<dbReference type="GO" id="GO:0046872">
    <property type="term" value="F:metal ion binding"/>
    <property type="evidence" value="ECO:0007669"/>
    <property type="project" value="UniProtKB-KW"/>
</dbReference>
<gene>
    <name evidence="9" type="ORF">Pla163_30360</name>
</gene>
<feature type="region of interest" description="Disordered" evidence="7">
    <location>
        <begin position="617"/>
        <end position="639"/>
    </location>
</feature>
<evidence type="ECO:0000259" key="8">
    <source>
        <dbReference type="SMART" id="SM00790"/>
    </source>
</evidence>
<evidence type="ECO:0000313" key="9">
    <source>
        <dbReference type="EMBL" id="QDU85890.1"/>
    </source>
</evidence>
<dbReference type="Pfam" id="PF02730">
    <property type="entry name" value="AFOR_N"/>
    <property type="match status" value="1"/>
</dbReference>
<dbReference type="InterPro" id="IPR051919">
    <property type="entry name" value="W-dependent_AOR"/>
</dbReference>
<protein>
    <recommendedName>
        <fullName evidence="8">Aldehyde ferredoxin oxidoreductase N-terminal domain-containing protein</fullName>
    </recommendedName>
</protein>
<dbReference type="GO" id="GO:0009055">
    <property type="term" value="F:electron transfer activity"/>
    <property type="evidence" value="ECO:0007669"/>
    <property type="project" value="InterPro"/>
</dbReference>
<dbReference type="InterPro" id="IPR001203">
    <property type="entry name" value="OxRdtase_Ald_Fedxn_C"/>
</dbReference>